<proteinExistence type="predicted"/>
<protein>
    <submittedName>
        <fullName evidence="1">Uncharacterized protein</fullName>
    </submittedName>
</protein>
<accession>A0A329BJR2</accession>
<evidence type="ECO:0000313" key="1">
    <source>
        <dbReference type="EMBL" id="RAS21511.1"/>
    </source>
</evidence>
<evidence type="ECO:0000313" key="2">
    <source>
        <dbReference type="Proteomes" id="UP000248918"/>
    </source>
</evidence>
<comment type="caution">
    <text evidence="1">The sequence shown here is derived from an EMBL/GenBank/DDBJ whole genome shotgun (WGS) entry which is preliminary data.</text>
</comment>
<dbReference type="AlphaFoldDB" id="A0A329BJR2"/>
<dbReference type="Proteomes" id="UP000248918">
    <property type="component" value="Unassembled WGS sequence"/>
</dbReference>
<name>A0A329BJR2_9BURK</name>
<sequence>MVLEELNQMIADAKLNKPASPQMDVTELCATFRTTLPVVSKWAAAGAPVNLNGQTDLFALFGWLHVHQDHPYLPSVGERLIAQWKISLNV</sequence>
<dbReference type="OrthoDB" id="9845868at2"/>
<reference evidence="1 2" key="1">
    <citation type="submission" date="2018-06" db="EMBL/GenBank/DDBJ databases">
        <title>Genomic Encyclopedia of Type Strains, Phase III (KMG-III): the genomes of soil and plant-associated and newly described type strains.</title>
        <authorList>
            <person name="Whitman W."/>
        </authorList>
    </citation>
    <scope>NUCLEOTIDE SEQUENCE [LARGE SCALE GENOMIC DNA]</scope>
    <source>
        <strain evidence="1 2">LMG 23644</strain>
    </source>
</reference>
<organism evidence="1 2">
    <name type="scientific">Paraburkholderia bryophila</name>
    <dbReference type="NCBI Taxonomy" id="420952"/>
    <lineage>
        <taxon>Bacteria</taxon>
        <taxon>Pseudomonadati</taxon>
        <taxon>Pseudomonadota</taxon>
        <taxon>Betaproteobacteria</taxon>
        <taxon>Burkholderiales</taxon>
        <taxon>Burkholderiaceae</taxon>
        <taxon>Paraburkholderia</taxon>
    </lineage>
</organism>
<dbReference type="RefSeq" id="WP_111934704.1">
    <property type="nucleotide sequence ID" value="NZ_CADFFP010000030.1"/>
</dbReference>
<gene>
    <name evidence="1" type="ORF">BX591_12830</name>
</gene>
<dbReference type="EMBL" id="QLTK01000028">
    <property type="protein sequence ID" value="RAS21511.1"/>
    <property type="molecule type" value="Genomic_DNA"/>
</dbReference>